<keyword evidence="10" id="KW-1185">Reference proteome</keyword>
<proteinExistence type="inferred from homology"/>
<name>A0A7Y0QI68_CELFI</name>
<keyword evidence="4 8" id="KW-0406">Ion transport</keyword>
<dbReference type="Pfam" id="PF00213">
    <property type="entry name" value="OSCP"/>
    <property type="match status" value="1"/>
</dbReference>
<comment type="caution">
    <text evidence="9">The sequence shown here is derived from an EMBL/GenBank/DDBJ whole genome shotgun (WGS) entry which is preliminary data.</text>
</comment>
<dbReference type="Proteomes" id="UP000562124">
    <property type="component" value="Unassembled WGS sequence"/>
</dbReference>
<dbReference type="PROSITE" id="PS00389">
    <property type="entry name" value="ATPASE_DELTA"/>
    <property type="match status" value="1"/>
</dbReference>
<dbReference type="HAMAP" id="MF_01416">
    <property type="entry name" value="ATP_synth_delta_bact"/>
    <property type="match status" value="1"/>
</dbReference>
<evidence type="ECO:0000313" key="9">
    <source>
        <dbReference type="EMBL" id="NMR19952.1"/>
    </source>
</evidence>
<dbReference type="GO" id="GO:0046933">
    <property type="term" value="F:proton-transporting ATP synthase activity, rotational mechanism"/>
    <property type="evidence" value="ECO:0007669"/>
    <property type="project" value="UniProtKB-UniRule"/>
</dbReference>
<keyword evidence="7 8" id="KW-0066">ATP synthesis</keyword>
<dbReference type="InterPro" id="IPR020781">
    <property type="entry name" value="ATPase_OSCP/d_CS"/>
</dbReference>
<evidence type="ECO:0000256" key="1">
    <source>
        <dbReference type="ARBA" id="ARBA00004370"/>
    </source>
</evidence>
<evidence type="ECO:0000256" key="8">
    <source>
        <dbReference type="HAMAP-Rule" id="MF_01416"/>
    </source>
</evidence>
<dbReference type="GO" id="GO:0005886">
    <property type="term" value="C:plasma membrane"/>
    <property type="evidence" value="ECO:0007669"/>
    <property type="project" value="UniProtKB-SubCell"/>
</dbReference>
<keyword evidence="2 8" id="KW-0813">Transport</keyword>
<dbReference type="PRINTS" id="PR00125">
    <property type="entry name" value="ATPASEDELTA"/>
</dbReference>
<dbReference type="GO" id="GO:0045259">
    <property type="term" value="C:proton-transporting ATP synthase complex"/>
    <property type="evidence" value="ECO:0007669"/>
    <property type="project" value="UniProtKB-KW"/>
</dbReference>
<keyword evidence="3 8" id="KW-0375">Hydrogen ion transport</keyword>
<comment type="function">
    <text evidence="8">This protein is part of the stalk that links CF(0) to CF(1). It either transmits conformational changes from CF(0) to CF(1) or is implicated in proton conduction.</text>
</comment>
<organism evidence="9 10">
    <name type="scientific">Cellulomonas fimi</name>
    <dbReference type="NCBI Taxonomy" id="1708"/>
    <lineage>
        <taxon>Bacteria</taxon>
        <taxon>Bacillati</taxon>
        <taxon>Actinomycetota</taxon>
        <taxon>Actinomycetes</taxon>
        <taxon>Micrococcales</taxon>
        <taxon>Cellulomonadaceae</taxon>
        <taxon>Cellulomonas</taxon>
    </lineage>
</organism>
<comment type="function">
    <text evidence="8">F(1)F(0) ATP synthase produces ATP from ADP in the presence of a proton or sodium gradient. F-type ATPases consist of two structural domains, F(1) containing the extramembraneous catalytic core and F(0) containing the membrane proton channel, linked together by a central stalk and a peripheral stalk. During catalysis, ATP synthesis in the catalytic domain of F(1) is coupled via a rotary mechanism of the central stalk subunits to proton translocation.</text>
</comment>
<dbReference type="AlphaFoldDB" id="A0A7Y0QI68"/>
<accession>A0A7Y0QI68</accession>
<dbReference type="NCBIfam" id="NF009967">
    <property type="entry name" value="PRK13430.1"/>
    <property type="match status" value="1"/>
</dbReference>
<dbReference type="PANTHER" id="PTHR11910">
    <property type="entry name" value="ATP SYNTHASE DELTA CHAIN"/>
    <property type="match status" value="1"/>
</dbReference>
<evidence type="ECO:0000256" key="3">
    <source>
        <dbReference type="ARBA" id="ARBA00022781"/>
    </source>
</evidence>
<sequence>MRGTSRVSLERAAERFEPVLGAAGAQAAGLGEQLFAVVDALDSSGSLRRTLTDPSIDGDAKAGVVRQLLADADPQVVELVSDMVRSRWSAEPDLATALEELGFHALIASAEAGGEQVRVEDELFRLTRALVGQREARRALADESVAVERRLALIDQILAGRTSPVTAAIARRATASPRGRRFAATLGHVGELSAARRQRLVAAVTTGSGLSVTQQDRLEGILARAYGRPVKLNVTVDEAVVGGLRIQVGSDVVDATVLSRLDDARRRLAS</sequence>
<evidence type="ECO:0000256" key="6">
    <source>
        <dbReference type="ARBA" id="ARBA00023196"/>
    </source>
</evidence>
<reference evidence="9 10" key="1">
    <citation type="submission" date="2020-04" db="EMBL/GenBank/DDBJ databases">
        <title>Sequencing and Assembly of C. fimi.</title>
        <authorList>
            <person name="Ramsey A.R."/>
        </authorList>
    </citation>
    <scope>NUCLEOTIDE SEQUENCE [LARGE SCALE GENOMIC DNA]</scope>
    <source>
        <strain evidence="9 10">SB</strain>
    </source>
</reference>
<dbReference type="EMBL" id="JABCJJ010000007">
    <property type="protein sequence ID" value="NMR19952.1"/>
    <property type="molecule type" value="Genomic_DNA"/>
</dbReference>
<keyword evidence="6 8" id="KW-0139">CF(1)</keyword>
<evidence type="ECO:0000256" key="5">
    <source>
        <dbReference type="ARBA" id="ARBA00023136"/>
    </source>
</evidence>
<keyword evidence="5 8" id="KW-0472">Membrane</keyword>
<evidence type="ECO:0000313" key="10">
    <source>
        <dbReference type="Proteomes" id="UP000562124"/>
    </source>
</evidence>
<evidence type="ECO:0000256" key="2">
    <source>
        <dbReference type="ARBA" id="ARBA00022448"/>
    </source>
</evidence>
<evidence type="ECO:0000256" key="7">
    <source>
        <dbReference type="ARBA" id="ARBA00023310"/>
    </source>
</evidence>
<dbReference type="RefSeq" id="WP_169324314.1">
    <property type="nucleotide sequence ID" value="NZ_JABCJJ010000007.1"/>
</dbReference>
<dbReference type="InterPro" id="IPR000711">
    <property type="entry name" value="ATPase_OSCP/dsu"/>
</dbReference>
<protein>
    <recommendedName>
        <fullName evidence="8">ATP synthase subunit delta</fullName>
    </recommendedName>
    <alternativeName>
        <fullName evidence="8">ATP synthase F(1) sector subunit delta</fullName>
    </alternativeName>
    <alternativeName>
        <fullName evidence="8">F-type ATPase subunit delta</fullName>
        <shortName evidence="8">F-ATPase subunit delta</shortName>
    </alternativeName>
</protein>
<comment type="similarity">
    <text evidence="8">Belongs to the ATPase delta chain family.</text>
</comment>
<keyword evidence="8" id="KW-1003">Cell membrane</keyword>
<comment type="subcellular location">
    <subcellularLocation>
        <location evidence="8">Cell membrane</location>
        <topology evidence="8">Peripheral membrane protein</topology>
    </subcellularLocation>
    <subcellularLocation>
        <location evidence="1">Membrane</location>
    </subcellularLocation>
</comment>
<evidence type="ECO:0000256" key="4">
    <source>
        <dbReference type="ARBA" id="ARBA00023065"/>
    </source>
</evidence>
<gene>
    <name evidence="8" type="primary">atpH</name>
    <name evidence="9" type="ORF">HIR71_06895</name>
</gene>